<organism evidence="2 3">
    <name type="scientific">Fusarium phyllophilum</name>
    <dbReference type="NCBI Taxonomy" id="47803"/>
    <lineage>
        <taxon>Eukaryota</taxon>
        <taxon>Fungi</taxon>
        <taxon>Dikarya</taxon>
        <taxon>Ascomycota</taxon>
        <taxon>Pezizomycotina</taxon>
        <taxon>Sordariomycetes</taxon>
        <taxon>Hypocreomycetidae</taxon>
        <taxon>Hypocreales</taxon>
        <taxon>Nectriaceae</taxon>
        <taxon>Fusarium</taxon>
        <taxon>Fusarium fujikuroi species complex</taxon>
    </lineage>
</organism>
<dbReference type="PANTHER" id="PTHR46310">
    <property type="entry name" value="AMIDASE 1"/>
    <property type="match status" value="1"/>
</dbReference>
<dbReference type="EMBL" id="JAAOAQ010000142">
    <property type="protein sequence ID" value="KAF5564836.1"/>
    <property type="molecule type" value="Genomic_DNA"/>
</dbReference>
<evidence type="ECO:0000313" key="3">
    <source>
        <dbReference type="Proteomes" id="UP000582016"/>
    </source>
</evidence>
<proteinExistence type="predicted"/>
<dbReference type="PANTHER" id="PTHR46310:SF7">
    <property type="entry name" value="AMIDASE 1"/>
    <property type="match status" value="1"/>
</dbReference>
<dbReference type="Gene3D" id="3.90.1300.10">
    <property type="entry name" value="Amidase signature (AS) domain"/>
    <property type="match status" value="1"/>
</dbReference>
<dbReference type="InterPro" id="IPR023631">
    <property type="entry name" value="Amidase_dom"/>
</dbReference>
<dbReference type="SUPFAM" id="SSF75304">
    <property type="entry name" value="Amidase signature (AS) enzymes"/>
    <property type="match status" value="1"/>
</dbReference>
<protein>
    <submittedName>
        <fullName evidence="2">Amidase signature enzyme</fullName>
    </submittedName>
</protein>
<name>A0A8H5K2C1_9HYPO</name>
<feature type="domain" description="Amidase" evidence="1">
    <location>
        <begin position="40"/>
        <end position="179"/>
    </location>
</feature>
<accession>A0A8H5K2C1</accession>
<keyword evidence="3" id="KW-1185">Reference proteome</keyword>
<dbReference type="InterPro" id="IPR036928">
    <property type="entry name" value="AS_sf"/>
</dbReference>
<comment type="caution">
    <text evidence="2">The sequence shown here is derived from an EMBL/GenBank/DDBJ whole genome shotgun (WGS) entry which is preliminary data.</text>
</comment>
<dbReference type="OrthoDB" id="5086410at2759"/>
<sequence>MEGSYFATATGLLPVRKLSPDTHAAFAVSLFQSPPQTRCIPELSLRRSSRLDFAPNSEKPLHGLRVGFKDNIDIAGAITFASSLVCGEFHGIKSQNATAIQRLLDPGAVIVSKTGMGQFTDAEDPTSDFVDVIAPRNPRSDAIRSQVGAAMAHAAAGAHDWIDFTIRTHTGGSVRRPAASQWSTASDLQKEALSVEGTLVIHSHLFPAKEGRVQKT</sequence>
<evidence type="ECO:0000313" key="2">
    <source>
        <dbReference type="EMBL" id="KAF5564836.1"/>
    </source>
</evidence>
<evidence type="ECO:0000259" key="1">
    <source>
        <dbReference type="Pfam" id="PF01425"/>
    </source>
</evidence>
<dbReference type="AlphaFoldDB" id="A0A8H5K2C1"/>
<dbReference type="Pfam" id="PF01425">
    <property type="entry name" value="Amidase"/>
    <property type="match status" value="1"/>
</dbReference>
<reference evidence="2 3" key="1">
    <citation type="submission" date="2020-05" db="EMBL/GenBank/DDBJ databases">
        <title>Identification and distribution of gene clusters putatively required for synthesis of sphingolipid metabolism inhibitors in phylogenetically diverse species of the filamentous fungus Fusarium.</title>
        <authorList>
            <person name="Kim H.-S."/>
            <person name="Busman M."/>
            <person name="Brown D.W."/>
            <person name="Divon H."/>
            <person name="Uhlig S."/>
            <person name="Proctor R.H."/>
        </authorList>
    </citation>
    <scope>NUCLEOTIDE SEQUENCE [LARGE SCALE GENOMIC DNA]</scope>
    <source>
        <strain evidence="2 3">NRRL 13617</strain>
    </source>
</reference>
<gene>
    <name evidence="2" type="ORF">FPHYL_4535</name>
</gene>
<dbReference type="Proteomes" id="UP000582016">
    <property type="component" value="Unassembled WGS sequence"/>
</dbReference>